<keyword evidence="1" id="KW-0732">Signal</keyword>
<feature type="chain" id="PRO_5030939629" description="Secreted protein" evidence="1">
    <location>
        <begin position="23"/>
        <end position="142"/>
    </location>
</feature>
<sequence>MKTIAWIMLLLGCALSSCGGFAGSYGYAEDVNSACRRDTIISRLTRLKASGLYDHPYSFPDGPSEPPSPYYSFYFYSKENNCILFTVVSPGYDKEAAVLLVSVKEPRPDSQWQDFNHGLDEQRQQKVLAWFNEKIKPTITCN</sequence>
<protein>
    <recommendedName>
        <fullName evidence="4">Secreted protein</fullName>
    </recommendedName>
</protein>
<name>A0A7Y7U6T6_9BACT</name>
<dbReference type="Proteomes" id="UP000565521">
    <property type="component" value="Unassembled WGS sequence"/>
</dbReference>
<dbReference type="RefSeq" id="WP_176909726.1">
    <property type="nucleotide sequence ID" value="NZ_JABKAU010000039.1"/>
</dbReference>
<reference evidence="2 3" key="1">
    <citation type="submission" date="2020-05" db="EMBL/GenBank/DDBJ databases">
        <title>Hymenobacter terrestris sp. nov. and Hymenobacter lapidiphilus sp. nov., isolated from regoliths in Antarctica.</title>
        <authorList>
            <person name="Sedlacek I."/>
            <person name="Pantucek R."/>
            <person name="Zeman M."/>
            <person name="Holochova P."/>
            <person name="Kralova S."/>
            <person name="Stankova E."/>
            <person name="Sedo O."/>
            <person name="Micenkova L."/>
            <person name="Svec P."/>
            <person name="Gupta V."/>
            <person name="Sood U."/>
            <person name="Korpole U.S."/>
            <person name="Lal R."/>
        </authorList>
    </citation>
    <scope>NUCLEOTIDE SEQUENCE [LARGE SCALE GENOMIC DNA]</scope>
    <source>
        <strain evidence="2 3">P5342</strain>
    </source>
</reference>
<evidence type="ECO:0000313" key="3">
    <source>
        <dbReference type="Proteomes" id="UP000565521"/>
    </source>
</evidence>
<evidence type="ECO:0008006" key="4">
    <source>
        <dbReference type="Google" id="ProtNLM"/>
    </source>
</evidence>
<proteinExistence type="predicted"/>
<keyword evidence="3" id="KW-1185">Reference proteome</keyword>
<evidence type="ECO:0000256" key="1">
    <source>
        <dbReference type="SAM" id="SignalP"/>
    </source>
</evidence>
<dbReference type="AlphaFoldDB" id="A0A7Y7U6T6"/>
<accession>A0A7Y7U6T6</accession>
<evidence type="ECO:0000313" key="2">
    <source>
        <dbReference type="EMBL" id="NVO32863.1"/>
    </source>
</evidence>
<dbReference type="EMBL" id="JABKAU010000039">
    <property type="protein sequence ID" value="NVO32863.1"/>
    <property type="molecule type" value="Genomic_DNA"/>
</dbReference>
<dbReference type="PROSITE" id="PS51257">
    <property type="entry name" value="PROKAR_LIPOPROTEIN"/>
    <property type="match status" value="1"/>
</dbReference>
<feature type="signal peptide" evidence="1">
    <location>
        <begin position="1"/>
        <end position="22"/>
    </location>
</feature>
<organism evidence="2 3">
    <name type="scientific">Hymenobacter lapidiphilus</name>
    <dbReference type="NCBI Taxonomy" id="2608003"/>
    <lineage>
        <taxon>Bacteria</taxon>
        <taxon>Pseudomonadati</taxon>
        <taxon>Bacteroidota</taxon>
        <taxon>Cytophagia</taxon>
        <taxon>Cytophagales</taxon>
        <taxon>Hymenobacteraceae</taxon>
        <taxon>Hymenobacter</taxon>
    </lineage>
</organism>
<comment type="caution">
    <text evidence="2">The sequence shown here is derived from an EMBL/GenBank/DDBJ whole genome shotgun (WGS) entry which is preliminary data.</text>
</comment>
<gene>
    <name evidence="2" type="ORF">HW554_16730</name>
</gene>